<gene>
    <name evidence="3" type="ORF">GPUH_LOCUS10534</name>
</gene>
<proteinExistence type="predicted"/>
<feature type="coiled-coil region" evidence="1">
    <location>
        <begin position="176"/>
        <end position="206"/>
    </location>
</feature>
<reference evidence="3 4" key="2">
    <citation type="submission" date="2018-11" db="EMBL/GenBank/DDBJ databases">
        <authorList>
            <consortium name="Pathogen Informatics"/>
        </authorList>
    </citation>
    <scope>NUCLEOTIDE SEQUENCE [LARGE SCALE GENOMIC DNA]</scope>
</reference>
<dbReference type="SUPFAM" id="SSF101898">
    <property type="entry name" value="NHL repeat"/>
    <property type="match status" value="1"/>
</dbReference>
<dbReference type="InterPro" id="IPR011042">
    <property type="entry name" value="6-blade_b-propeller_TolB-like"/>
</dbReference>
<dbReference type="WBParaSite" id="GPUH_0001054701-mRNA-1">
    <property type="protein sequence ID" value="GPUH_0001054701-mRNA-1"/>
    <property type="gene ID" value="GPUH_0001054701"/>
</dbReference>
<name>A0A183DP93_9BILA</name>
<dbReference type="Proteomes" id="UP000271098">
    <property type="component" value="Unassembled WGS sequence"/>
</dbReference>
<dbReference type="AlphaFoldDB" id="A0A183DP93"/>
<keyword evidence="4" id="KW-1185">Reference proteome</keyword>
<reference evidence="5" key="1">
    <citation type="submission" date="2016-06" db="UniProtKB">
        <authorList>
            <consortium name="WormBaseParasite"/>
        </authorList>
    </citation>
    <scope>IDENTIFICATION</scope>
</reference>
<evidence type="ECO:0000313" key="3">
    <source>
        <dbReference type="EMBL" id="VDN17572.1"/>
    </source>
</evidence>
<evidence type="ECO:0000256" key="2">
    <source>
        <dbReference type="SAM" id="MobiDB-lite"/>
    </source>
</evidence>
<evidence type="ECO:0000313" key="4">
    <source>
        <dbReference type="Proteomes" id="UP000271098"/>
    </source>
</evidence>
<protein>
    <submittedName>
        <fullName evidence="5">PQQ_3 domain-containing protein</fullName>
    </submittedName>
</protein>
<dbReference type="EMBL" id="UYRT01078018">
    <property type="protein sequence ID" value="VDN17572.1"/>
    <property type="molecule type" value="Genomic_DNA"/>
</dbReference>
<sequence length="524" mass="58889">MEEDGTIEWIREEASANEIQASVVGSASDRDATAAQVRISRSFFTISSTDYACKFVWQLVLLASLYPPDGPENGTHSVFAFVDWFYTYATYRSILLHLTAFLWLPLPAGVESASNPNLLDETDKENKNSSNGEELDISEYERNLRENAKQAMDLVGDLCDRSDQITEQQKGTLLKLEEEQRERQKVAEEMKKVAEQNEELSSVKQQVQFWLIFSLKLEQRVAELSSSQHVDDSDQGGKSQSHLTGAGWQRVDSVSIGEDELSRPNSAAFLQNTDKIVVADEENGLVLFSMQSGLITKVTSEDWKWPQSVICTPDNKILISAMAKSENNGKIEWKRNLLKFDENLEFLSRIEGPKWIQDETVASEHLCIAPNGYIYLSVTGETFSALYELATDGKWSEICHKRGIKISNVQVLAAVGPITELLVVERCRGYIWLLSIRESSACARNMIAAVEKPGALCIDERHQIFIHDTQQSKIRQVDSRVFEPVADVALASKDLTFISSCRGLLAAVYCARKIVRIHEYSLVQ</sequence>
<dbReference type="OrthoDB" id="5798673at2759"/>
<feature type="region of interest" description="Disordered" evidence="2">
    <location>
        <begin position="116"/>
        <end position="137"/>
    </location>
</feature>
<dbReference type="Gene3D" id="2.120.10.30">
    <property type="entry name" value="TolB, C-terminal domain"/>
    <property type="match status" value="1"/>
</dbReference>
<accession>A0A183DP93</accession>
<keyword evidence="1" id="KW-0175">Coiled coil</keyword>
<evidence type="ECO:0000313" key="5">
    <source>
        <dbReference type="WBParaSite" id="GPUH_0001054701-mRNA-1"/>
    </source>
</evidence>
<evidence type="ECO:0000256" key="1">
    <source>
        <dbReference type="SAM" id="Coils"/>
    </source>
</evidence>
<organism evidence="5">
    <name type="scientific">Gongylonema pulchrum</name>
    <dbReference type="NCBI Taxonomy" id="637853"/>
    <lineage>
        <taxon>Eukaryota</taxon>
        <taxon>Metazoa</taxon>
        <taxon>Ecdysozoa</taxon>
        <taxon>Nematoda</taxon>
        <taxon>Chromadorea</taxon>
        <taxon>Rhabditida</taxon>
        <taxon>Spirurina</taxon>
        <taxon>Spiruromorpha</taxon>
        <taxon>Spiruroidea</taxon>
        <taxon>Gongylonematidae</taxon>
        <taxon>Gongylonema</taxon>
    </lineage>
</organism>